<keyword evidence="2" id="KW-1185">Reference proteome</keyword>
<organism evidence="2 3">
    <name type="scientific">Parascaris univalens</name>
    <name type="common">Nematode worm</name>
    <dbReference type="NCBI Taxonomy" id="6257"/>
    <lineage>
        <taxon>Eukaryota</taxon>
        <taxon>Metazoa</taxon>
        <taxon>Ecdysozoa</taxon>
        <taxon>Nematoda</taxon>
        <taxon>Chromadorea</taxon>
        <taxon>Rhabditida</taxon>
        <taxon>Spirurina</taxon>
        <taxon>Ascaridomorpha</taxon>
        <taxon>Ascaridoidea</taxon>
        <taxon>Ascarididae</taxon>
        <taxon>Parascaris</taxon>
    </lineage>
</organism>
<evidence type="ECO:0000313" key="3">
    <source>
        <dbReference type="WBParaSite" id="PgR003_g043_t01"/>
    </source>
</evidence>
<dbReference type="Proteomes" id="UP000887569">
    <property type="component" value="Unplaced"/>
</dbReference>
<sequence length="366" mass="39894">VKLKSSEGNNHSKFAKFAHSHQRSLNFSVRKANTRTSNFANRRESRSDNILPAIIRQFSKRSPKLFHSMSPTVHSWPRASAGMVKGSLPILENTEADDKAKLDDPVACEEHESHTDFELPAASQTETETLSTSVNYATPLTSYASSSPCPCSQAIISRMSLLEITEGEKSKGTKTILVPNANFLDFCNAHIANNNGNAKRLNGESPCTRRRPPPLHAFSFIDSEQESTKVDGDEIMNEACIIGNPHTNDIQSPTTSARGEVVASSVVHTPPMVTFDMTIHEMNSSTIDGTAARLPSAVEDKRNERDEFPLLQSAIIAANLLPDSTSSEYFPTESRQEASSSSLALTAKDSGGSFSSTNTPSRKSHR</sequence>
<name>A0A915A8I1_PARUN</name>
<protein>
    <submittedName>
        <fullName evidence="3">Uncharacterized protein</fullName>
    </submittedName>
</protein>
<evidence type="ECO:0000313" key="2">
    <source>
        <dbReference type="Proteomes" id="UP000887569"/>
    </source>
</evidence>
<proteinExistence type="predicted"/>
<dbReference type="WBParaSite" id="PgR003_g043_t01">
    <property type="protein sequence ID" value="PgR003_g043_t01"/>
    <property type="gene ID" value="PgR003_g043"/>
</dbReference>
<feature type="compositionally biased region" description="Polar residues" evidence="1">
    <location>
        <begin position="352"/>
        <end position="366"/>
    </location>
</feature>
<feature type="region of interest" description="Disordered" evidence="1">
    <location>
        <begin position="324"/>
        <end position="366"/>
    </location>
</feature>
<accession>A0A915A8I1</accession>
<dbReference type="AlphaFoldDB" id="A0A915A8I1"/>
<evidence type="ECO:0000256" key="1">
    <source>
        <dbReference type="SAM" id="MobiDB-lite"/>
    </source>
</evidence>
<reference evidence="3" key="1">
    <citation type="submission" date="2022-11" db="UniProtKB">
        <authorList>
            <consortium name="WormBaseParasite"/>
        </authorList>
    </citation>
    <scope>IDENTIFICATION</scope>
</reference>